<dbReference type="GO" id="GO:0005856">
    <property type="term" value="C:cytoskeleton"/>
    <property type="evidence" value="ECO:0007669"/>
    <property type="project" value="UniProtKB-SubCell"/>
</dbReference>
<dbReference type="InterPro" id="IPR001611">
    <property type="entry name" value="Leu-rich_rpt"/>
</dbReference>
<evidence type="ECO:0000313" key="9">
    <source>
        <dbReference type="EMBL" id="KUF82449.1"/>
    </source>
</evidence>
<evidence type="ECO:0000256" key="4">
    <source>
        <dbReference type="ARBA" id="ARBA00022614"/>
    </source>
</evidence>
<dbReference type="Gene3D" id="3.80.10.10">
    <property type="entry name" value="Ribonuclease Inhibitor"/>
    <property type="match status" value="2"/>
</dbReference>
<dbReference type="AlphaFoldDB" id="A0A0W8CED0"/>
<dbReference type="InterPro" id="IPR000626">
    <property type="entry name" value="Ubiquitin-like_dom"/>
</dbReference>
<evidence type="ECO:0000256" key="6">
    <source>
        <dbReference type="ARBA" id="ARBA00023186"/>
    </source>
</evidence>
<dbReference type="OrthoDB" id="5273213at2759"/>
<keyword evidence="3" id="KW-0963">Cytoplasm</keyword>
<dbReference type="InterPro" id="IPR036859">
    <property type="entry name" value="CAP-Gly_dom_sf"/>
</dbReference>
<dbReference type="PANTHER" id="PTHR18849:SF0">
    <property type="entry name" value="CILIA- AND FLAGELLA-ASSOCIATED PROTEIN 410-RELATED"/>
    <property type="match status" value="1"/>
</dbReference>
<comment type="subcellular location">
    <subcellularLocation>
        <location evidence="1">Cytoplasm</location>
        <location evidence="1">Cytoskeleton</location>
    </subcellularLocation>
</comment>
<evidence type="ECO:0000313" key="10">
    <source>
        <dbReference type="Proteomes" id="UP000052943"/>
    </source>
</evidence>
<reference evidence="9 10" key="1">
    <citation type="submission" date="2015-11" db="EMBL/GenBank/DDBJ databases">
        <title>Genomes and virulence difference between two physiological races of Phytophthora nicotianae.</title>
        <authorList>
            <person name="Liu H."/>
            <person name="Ma X."/>
            <person name="Yu H."/>
            <person name="Fang D."/>
            <person name="Li Y."/>
            <person name="Wang X."/>
            <person name="Wang W."/>
            <person name="Dong Y."/>
            <person name="Xiao B."/>
        </authorList>
    </citation>
    <scope>NUCLEOTIDE SEQUENCE [LARGE SCALE GENOMIC DNA]</scope>
    <source>
        <strain evidence="10">race 0</strain>
    </source>
</reference>
<evidence type="ECO:0000256" key="3">
    <source>
        <dbReference type="ARBA" id="ARBA00022490"/>
    </source>
</evidence>
<feature type="domain" description="Ubiquitin-like" evidence="8">
    <location>
        <begin position="547"/>
        <end position="629"/>
    </location>
</feature>
<dbReference type="PROSITE" id="PS51450">
    <property type="entry name" value="LRR"/>
    <property type="match status" value="1"/>
</dbReference>
<keyword evidence="6" id="KW-0143">Chaperone</keyword>
<dbReference type="PROSITE" id="PS50053">
    <property type="entry name" value="UBIQUITIN_2"/>
    <property type="match status" value="1"/>
</dbReference>
<dbReference type="FunFam" id="2.30.30.190:FF:000033">
    <property type="match status" value="1"/>
</dbReference>
<dbReference type="EMBL" id="LNFO01003698">
    <property type="protein sequence ID" value="KUF82449.1"/>
    <property type="molecule type" value="Genomic_DNA"/>
</dbReference>
<proteinExistence type="inferred from homology"/>
<dbReference type="CDD" id="cd17044">
    <property type="entry name" value="Ubl_TBCE"/>
    <property type="match status" value="1"/>
</dbReference>
<keyword evidence="7" id="KW-0206">Cytoskeleton</keyword>
<gene>
    <name evidence="9" type="ORF">AM587_10011063</name>
</gene>
<evidence type="ECO:0000256" key="7">
    <source>
        <dbReference type="ARBA" id="ARBA00023212"/>
    </source>
</evidence>
<name>A0A0W8CED0_PHYNI</name>
<comment type="similarity">
    <text evidence="2">Belongs to the TBCE family.</text>
</comment>
<dbReference type="SUPFAM" id="SSF52058">
    <property type="entry name" value="L domain-like"/>
    <property type="match status" value="1"/>
</dbReference>
<dbReference type="InterPro" id="IPR044079">
    <property type="entry name" value="Ubl_TBCE"/>
</dbReference>
<comment type="caution">
    <text evidence="9">The sequence shown here is derived from an EMBL/GenBank/DDBJ whole genome shotgun (WGS) entry which is preliminary data.</text>
</comment>
<protein>
    <submittedName>
        <fullName evidence="9">Tubulin-specific chaperone E</fullName>
    </submittedName>
</protein>
<dbReference type="SUPFAM" id="SSF74924">
    <property type="entry name" value="Cap-Gly domain"/>
    <property type="match status" value="1"/>
</dbReference>
<dbReference type="InterPro" id="IPR000938">
    <property type="entry name" value="CAP-Gly_domain"/>
</dbReference>
<evidence type="ECO:0000256" key="1">
    <source>
        <dbReference type="ARBA" id="ARBA00004245"/>
    </source>
</evidence>
<organism evidence="9 10">
    <name type="scientific">Phytophthora nicotianae</name>
    <name type="common">Potato buckeye rot agent</name>
    <name type="synonym">Phytophthora parasitica</name>
    <dbReference type="NCBI Taxonomy" id="4792"/>
    <lineage>
        <taxon>Eukaryota</taxon>
        <taxon>Sar</taxon>
        <taxon>Stramenopiles</taxon>
        <taxon>Oomycota</taxon>
        <taxon>Peronosporomycetes</taxon>
        <taxon>Peronosporales</taxon>
        <taxon>Peronosporaceae</taxon>
        <taxon>Phytophthora</taxon>
    </lineage>
</organism>
<dbReference type="PANTHER" id="PTHR18849">
    <property type="entry name" value="LEUCINE RICH REPEAT PROTEIN"/>
    <property type="match status" value="1"/>
</dbReference>
<dbReference type="InterPro" id="IPR032675">
    <property type="entry name" value="LRR_dom_sf"/>
</dbReference>
<dbReference type="Pfam" id="PF14560">
    <property type="entry name" value="Ubiquitin_2"/>
    <property type="match status" value="1"/>
</dbReference>
<dbReference type="Pfam" id="PF01302">
    <property type="entry name" value="CAP_GLY"/>
    <property type="match status" value="1"/>
</dbReference>
<accession>A0A0W8CED0</accession>
<keyword evidence="4" id="KW-0433">Leucine-rich repeat</keyword>
<dbReference type="SUPFAM" id="SSF54236">
    <property type="entry name" value="Ubiquitin-like"/>
    <property type="match status" value="1"/>
</dbReference>
<evidence type="ECO:0000259" key="8">
    <source>
        <dbReference type="PROSITE" id="PS50053"/>
    </source>
</evidence>
<dbReference type="Pfam" id="PF14580">
    <property type="entry name" value="LRR_9"/>
    <property type="match status" value="1"/>
</dbReference>
<evidence type="ECO:0000256" key="5">
    <source>
        <dbReference type="ARBA" id="ARBA00022737"/>
    </source>
</evidence>
<dbReference type="Proteomes" id="UP000052943">
    <property type="component" value="Unassembled WGS sequence"/>
</dbReference>
<keyword evidence="5" id="KW-0677">Repeat</keyword>
<dbReference type="Gene3D" id="3.10.20.90">
    <property type="entry name" value="Phosphatidylinositol 3-kinase Catalytic Subunit, Chain A, domain 1"/>
    <property type="match status" value="1"/>
</dbReference>
<evidence type="ECO:0000256" key="2">
    <source>
        <dbReference type="ARBA" id="ARBA00006286"/>
    </source>
</evidence>
<dbReference type="InterPro" id="IPR029071">
    <property type="entry name" value="Ubiquitin-like_domsf"/>
</dbReference>
<dbReference type="Gene3D" id="2.30.30.190">
    <property type="entry name" value="CAP Gly-rich-like domain"/>
    <property type="match status" value="1"/>
</dbReference>
<dbReference type="SMART" id="SM01052">
    <property type="entry name" value="CAP_GLY"/>
    <property type="match status" value="1"/>
</dbReference>
<sequence length="629" mass="70169">MTHSTRMIRAKERVPPIQWHLMNIQQLLYTIGKRAVVHRACIQSLYPLNDSAAITRIGSAPPRHRLENKSTTDRVDNGSDSLGTIRYIGPVVTAKDASALYYGIEWDDWGRGKNDGSVELPSGERVVHFSGPPGRKLSGHGSSVSYKCSFAKATVFDKTAERSSLLQRLQERYSNEEMYSNSEVEAPSDVVVAGEVGTTLGSEKPIEFVGAKKLSTQQTLQTIEKISLSGCQIVELGGQGLGQLAPHLTELDLSRNLFSKWSDVLAIIRELPLLETLILSGNRFTVDEENDNNGEENFENLKVLVLNQTLLSWRNTGTIITRHFPKLEQLHLVDNEYEDDQLTEFKTTGGWVETLSVLDLSLNRLKSWTKVLEIIGGMFVNLSQLFLNGNRIVTLVTDAKPIAFQKLKTLSLSENLIDSWTSIDALNAFPLMDTLRFSKNPLTTQMSLGETRMLVVARTDHIAVFNASPVREKERKEAEQLYLKRILHELAVIGDDKTEHERVLAAHPRFTRLRELYPEISIDQSGNTAGSGSTAGPRKLASSLLKVSIIPMSMQATSFDPLVKKIPQQMKVSQLKLLIETKFGVQVPAQVLSFRTDSRSMPMLLDDDNAEVSYYGMQDGSEVLVNDNE</sequence>